<dbReference type="GO" id="GO:0007039">
    <property type="term" value="P:protein catabolic process in the vacuole"/>
    <property type="evidence" value="ECO:0007669"/>
    <property type="project" value="TreeGrafter"/>
</dbReference>
<evidence type="ECO:0000313" key="3">
    <source>
        <dbReference type="EMBL" id="RSH94786.1"/>
    </source>
</evidence>
<feature type="region of interest" description="Disordered" evidence="2">
    <location>
        <begin position="376"/>
        <end position="432"/>
    </location>
</feature>
<dbReference type="InterPro" id="IPR018618">
    <property type="entry name" value="GID4/10-like"/>
</dbReference>
<dbReference type="PANTHER" id="PTHR14534">
    <property type="entry name" value="VACUOLAR IMPORT AND DEGRADATION PROTEIN 24"/>
    <property type="match status" value="1"/>
</dbReference>
<evidence type="ECO:0000256" key="1">
    <source>
        <dbReference type="ARBA" id="ARBA00061469"/>
    </source>
</evidence>
<proteinExistence type="inferred from homology"/>
<evidence type="ECO:0008006" key="5">
    <source>
        <dbReference type="Google" id="ProtNLM"/>
    </source>
</evidence>
<dbReference type="PANTHER" id="PTHR14534:SF3">
    <property type="entry name" value="GID COMPLEX SUBUNIT 4 HOMOLOG"/>
    <property type="match status" value="1"/>
</dbReference>
<name>A0A427YUS4_9TREE</name>
<comment type="similarity">
    <text evidence="1">Belongs to the GID4/VID24 family.</text>
</comment>
<evidence type="ECO:0000313" key="4">
    <source>
        <dbReference type="Proteomes" id="UP000279259"/>
    </source>
</evidence>
<dbReference type="GO" id="GO:0005773">
    <property type="term" value="C:vacuole"/>
    <property type="evidence" value="ECO:0007669"/>
    <property type="project" value="GOC"/>
</dbReference>
<organism evidence="3 4">
    <name type="scientific">Saitozyma podzolica</name>
    <dbReference type="NCBI Taxonomy" id="1890683"/>
    <lineage>
        <taxon>Eukaryota</taxon>
        <taxon>Fungi</taxon>
        <taxon>Dikarya</taxon>
        <taxon>Basidiomycota</taxon>
        <taxon>Agaricomycotina</taxon>
        <taxon>Tremellomycetes</taxon>
        <taxon>Tremellales</taxon>
        <taxon>Trimorphomycetaceae</taxon>
        <taxon>Saitozyma</taxon>
    </lineage>
</organism>
<feature type="region of interest" description="Disordered" evidence="2">
    <location>
        <begin position="128"/>
        <end position="186"/>
    </location>
</feature>
<dbReference type="OrthoDB" id="62at2759"/>
<gene>
    <name evidence="3" type="ORF">EHS25_004592</name>
</gene>
<dbReference type="STRING" id="1890683.A0A427YUS4"/>
<feature type="compositionally biased region" description="Pro residues" evidence="2">
    <location>
        <begin position="8"/>
        <end position="21"/>
    </location>
</feature>
<feature type="compositionally biased region" description="Pro residues" evidence="2">
    <location>
        <begin position="386"/>
        <end position="395"/>
    </location>
</feature>
<dbReference type="AlphaFoldDB" id="A0A427YUS4"/>
<sequence length="467" mass="51751">MPTESAPPAAPAPQPSFPPQPSSIKCSLCGAGALASTAARSNEGIVLLREPLERICGSCVRARETRDALRNVLSGTATGLGLHGVGHPREHQSEIDGDGERERGRDHEDEVCSPKSDVSHFEALERAEGFPFPKPMPINSISSPRNALSQSLPTQHARPWSTAPRPEPIPESRENTPSPVPSLSKREGEDIVANPLLDVTKARIPSVGRGPLYPGSIFKGTQTSGRSAYEVEVKLLDVNFAESTLSGYLSISHLTDSHPHLTTFFTGEIIGPKFGFITGQRFGASEHDDMRHWGRFEQFRRPSTRLDMVRPEMFFRDPQPDRSKGETRVKERDFVFLRIKERFLVPDHTVRDISGASFAGFYFAMVDLAPTGSPDLPLTPLSPTTPKSPLPPTSPTIPRRMSSTADARSPTREMRMPRRQSSSRTEREGPREATIRGYYFHSLNQEPFQELFLTHVPNRSCSTMELR</sequence>
<comment type="caution">
    <text evidence="3">The sequence shown here is derived from an EMBL/GenBank/DDBJ whole genome shotgun (WGS) entry which is preliminary data.</text>
</comment>
<feature type="compositionally biased region" description="Low complexity" evidence="2">
    <location>
        <begin position="376"/>
        <end position="385"/>
    </location>
</feature>
<feature type="region of interest" description="Disordered" evidence="2">
    <location>
        <begin position="1"/>
        <end position="22"/>
    </location>
</feature>
<protein>
    <recommendedName>
        <fullName evidence="5">Vacuolar import and degradation protein-domain-containing protein</fullName>
    </recommendedName>
</protein>
<accession>A0A427YUS4</accession>
<dbReference type="GO" id="GO:0043161">
    <property type="term" value="P:proteasome-mediated ubiquitin-dependent protein catabolic process"/>
    <property type="evidence" value="ECO:0007669"/>
    <property type="project" value="TreeGrafter"/>
</dbReference>
<dbReference type="GO" id="GO:0045721">
    <property type="term" value="P:negative regulation of gluconeogenesis"/>
    <property type="evidence" value="ECO:0007669"/>
    <property type="project" value="TreeGrafter"/>
</dbReference>
<dbReference type="Pfam" id="PF09783">
    <property type="entry name" value="Vac_ImportDeg"/>
    <property type="match status" value="1"/>
</dbReference>
<dbReference type="EMBL" id="RSCD01000002">
    <property type="protein sequence ID" value="RSH94786.1"/>
    <property type="molecule type" value="Genomic_DNA"/>
</dbReference>
<reference evidence="3 4" key="1">
    <citation type="submission" date="2018-11" db="EMBL/GenBank/DDBJ databases">
        <title>Genome sequence of Saitozyma podzolica DSM 27192.</title>
        <authorList>
            <person name="Aliyu H."/>
            <person name="Gorte O."/>
            <person name="Ochsenreither K."/>
        </authorList>
    </citation>
    <scope>NUCLEOTIDE SEQUENCE [LARGE SCALE GENOMIC DNA]</scope>
    <source>
        <strain evidence="3 4">DSM 27192</strain>
    </source>
</reference>
<feature type="region of interest" description="Disordered" evidence="2">
    <location>
        <begin position="77"/>
        <end position="115"/>
    </location>
</feature>
<dbReference type="GO" id="GO:0034657">
    <property type="term" value="C:GID complex"/>
    <property type="evidence" value="ECO:0007669"/>
    <property type="project" value="TreeGrafter"/>
</dbReference>
<dbReference type="GO" id="GO:0006623">
    <property type="term" value="P:protein targeting to vacuole"/>
    <property type="evidence" value="ECO:0007669"/>
    <property type="project" value="TreeGrafter"/>
</dbReference>
<evidence type="ECO:0000256" key="2">
    <source>
        <dbReference type="SAM" id="MobiDB-lite"/>
    </source>
</evidence>
<dbReference type="Proteomes" id="UP000279259">
    <property type="component" value="Unassembled WGS sequence"/>
</dbReference>
<keyword evidence="4" id="KW-1185">Reference proteome</keyword>
<feature type="compositionally biased region" description="Polar residues" evidence="2">
    <location>
        <begin position="139"/>
        <end position="154"/>
    </location>
</feature>
<feature type="compositionally biased region" description="Basic and acidic residues" evidence="2">
    <location>
        <begin position="87"/>
        <end position="115"/>
    </location>
</feature>